<evidence type="ECO:0000256" key="1">
    <source>
        <dbReference type="ARBA" id="ARBA00006987"/>
    </source>
</evidence>
<comment type="caution">
    <text evidence="3">The sequence shown here is derived from an EMBL/GenBank/DDBJ whole genome shotgun (WGS) entry which is preliminary data.</text>
</comment>
<evidence type="ECO:0000256" key="2">
    <source>
        <dbReference type="SAM" id="SignalP"/>
    </source>
</evidence>
<dbReference type="AlphaFoldDB" id="A0A356LAZ1"/>
<dbReference type="PANTHER" id="PTHR42928">
    <property type="entry name" value="TRICARBOXYLATE-BINDING PROTEIN"/>
    <property type="match status" value="1"/>
</dbReference>
<dbReference type="SUPFAM" id="SSF53850">
    <property type="entry name" value="Periplasmic binding protein-like II"/>
    <property type="match status" value="1"/>
</dbReference>
<organism evidence="3 4">
    <name type="scientific">Advenella kashmirensis</name>
    <dbReference type="NCBI Taxonomy" id="310575"/>
    <lineage>
        <taxon>Bacteria</taxon>
        <taxon>Pseudomonadati</taxon>
        <taxon>Pseudomonadota</taxon>
        <taxon>Betaproteobacteria</taxon>
        <taxon>Burkholderiales</taxon>
        <taxon>Alcaligenaceae</taxon>
    </lineage>
</organism>
<dbReference type="EMBL" id="DOEK01000004">
    <property type="protein sequence ID" value="HBP28157.1"/>
    <property type="molecule type" value="Genomic_DNA"/>
</dbReference>
<sequence>MQTMQWRDMMKHLLKAVLLATSLLTTAGYAASASDYPNKPIRIIVPFAAGGGGDFIVRAWADKFSAEVRQPVIVDNRGGGNTVIGTEAVAKAAPDGYTLLIVSPSFATNPTLLPSLPYRTPEDFMPVGLVITYAMGLAARSSLEADDIQTLLSNAKKDPRQLTIATSGAGSASDLAAELFRVATQLNLLKVPYRGAGPALLDVASGHVDMTFTGLSQIKGQLDNKRVKLLGTSGSQRLQSAPDTPTIAEQGLKDFEALVWWGILAPAGTPSDIVVKINSALKKSLADPEVGRRLAVIDGEVQVSSPEAFRDLINSEIARWRAILKPDAKNTAER</sequence>
<dbReference type="InterPro" id="IPR005064">
    <property type="entry name" value="BUG"/>
</dbReference>
<feature type="signal peptide" evidence="2">
    <location>
        <begin position="1"/>
        <end position="30"/>
    </location>
</feature>
<dbReference type="InterPro" id="IPR042100">
    <property type="entry name" value="Bug_dom1"/>
</dbReference>
<gene>
    <name evidence="3" type="ORF">DD666_01920</name>
</gene>
<dbReference type="PIRSF" id="PIRSF017082">
    <property type="entry name" value="YflP"/>
    <property type="match status" value="1"/>
</dbReference>
<comment type="similarity">
    <text evidence="1">Belongs to the UPF0065 (bug) family.</text>
</comment>
<dbReference type="PANTHER" id="PTHR42928:SF5">
    <property type="entry name" value="BLR1237 PROTEIN"/>
    <property type="match status" value="1"/>
</dbReference>
<dbReference type="Pfam" id="PF03401">
    <property type="entry name" value="TctC"/>
    <property type="match status" value="1"/>
</dbReference>
<protein>
    <recommendedName>
        <fullName evidence="5">Tripartite tricarboxylate transporter substrate binding protein</fullName>
    </recommendedName>
</protein>
<dbReference type="CDD" id="cd13578">
    <property type="entry name" value="PBP2_Bug27"/>
    <property type="match status" value="1"/>
</dbReference>
<evidence type="ECO:0000313" key="3">
    <source>
        <dbReference type="EMBL" id="HBP28157.1"/>
    </source>
</evidence>
<dbReference type="Gene3D" id="3.40.190.10">
    <property type="entry name" value="Periplasmic binding protein-like II"/>
    <property type="match status" value="1"/>
</dbReference>
<reference evidence="3 4" key="1">
    <citation type="journal article" date="2018" name="Nat. Biotechnol.">
        <title>A standardized bacterial taxonomy based on genome phylogeny substantially revises the tree of life.</title>
        <authorList>
            <person name="Parks D.H."/>
            <person name="Chuvochina M."/>
            <person name="Waite D.W."/>
            <person name="Rinke C."/>
            <person name="Skarshewski A."/>
            <person name="Chaumeil P.A."/>
            <person name="Hugenholtz P."/>
        </authorList>
    </citation>
    <scope>NUCLEOTIDE SEQUENCE [LARGE SCALE GENOMIC DNA]</scope>
    <source>
        <strain evidence="3">UBA10707</strain>
    </source>
</reference>
<evidence type="ECO:0008006" key="5">
    <source>
        <dbReference type="Google" id="ProtNLM"/>
    </source>
</evidence>
<keyword evidence="2" id="KW-0732">Signal</keyword>
<feature type="chain" id="PRO_5016741895" description="Tripartite tricarboxylate transporter substrate binding protein" evidence="2">
    <location>
        <begin position="31"/>
        <end position="334"/>
    </location>
</feature>
<name>A0A356LAZ1_9BURK</name>
<evidence type="ECO:0000313" key="4">
    <source>
        <dbReference type="Proteomes" id="UP000264036"/>
    </source>
</evidence>
<proteinExistence type="inferred from homology"/>
<accession>A0A356LAZ1</accession>
<dbReference type="Proteomes" id="UP000264036">
    <property type="component" value="Unassembled WGS sequence"/>
</dbReference>
<dbReference type="Gene3D" id="3.40.190.150">
    <property type="entry name" value="Bordetella uptake gene, domain 1"/>
    <property type="match status" value="1"/>
</dbReference>